<comment type="caution">
    <text evidence="1">The sequence shown here is derived from an EMBL/GenBank/DDBJ whole genome shotgun (WGS) entry which is preliminary data.</text>
</comment>
<sequence>MHFAILSARRRGYTPRHGANNRIIRKILN</sequence>
<dbReference type="EMBL" id="CAJZAH010000001">
    <property type="protein sequence ID" value="CAG9169566.1"/>
    <property type="molecule type" value="Genomic_DNA"/>
</dbReference>
<evidence type="ECO:0000313" key="2">
    <source>
        <dbReference type="Proteomes" id="UP000721236"/>
    </source>
</evidence>
<reference evidence="1 2" key="1">
    <citation type="submission" date="2021-08" db="EMBL/GenBank/DDBJ databases">
        <authorList>
            <person name="Peeters C."/>
        </authorList>
    </citation>
    <scope>NUCLEOTIDE SEQUENCE [LARGE SCALE GENOMIC DNA]</scope>
    <source>
        <strain evidence="1 2">LMG 21510</strain>
    </source>
</reference>
<keyword evidence="2" id="KW-1185">Reference proteome</keyword>
<protein>
    <submittedName>
        <fullName evidence="1">Uncharacterized protein</fullName>
    </submittedName>
</protein>
<proteinExistence type="predicted"/>
<dbReference type="Proteomes" id="UP000721236">
    <property type="component" value="Unassembled WGS sequence"/>
</dbReference>
<organism evidence="1 2">
    <name type="scientific">Cupriavidus respiraculi</name>
    <dbReference type="NCBI Taxonomy" id="195930"/>
    <lineage>
        <taxon>Bacteria</taxon>
        <taxon>Pseudomonadati</taxon>
        <taxon>Pseudomonadota</taxon>
        <taxon>Betaproteobacteria</taxon>
        <taxon>Burkholderiales</taxon>
        <taxon>Burkholderiaceae</taxon>
        <taxon>Cupriavidus</taxon>
    </lineage>
</organism>
<accession>A0ABN7YA04</accession>
<gene>
    <name evidence="1" type="ORF">LMG21510_01492</name>
</gene>
<evidence type="ECO:0000313" key="1">
    <source>
        <dbReference type="EMBL" id="CAG9169566.1"/>
    </source>
</evidence>
<name>A0ABN7YA04_9BURK</name>